<dbReference type="AlphaFoldDB" id="D7VH50"/>
<dbReference type="GeneID" id="95429439"/>
<dbReference type="RefSeq" id="WP_002997161.1">
    <property type="nucleotide sequence ID" value="NZ_GL379771.1"/>
</dbReference>
<dbReference type="eggNOG" id="COG3509">
    <property type="taxonomic scope" value="Bacteria"/>
</dbReference>
<organism evidence="6 7">
    <name type="scientific">Sphingobacterium spiritivorum ATCC 33861</name>
    <dbReference type="NCBI Taxonomy" id="525373"/>
    <lineage>
        <taxon>Bacteria</taxon>
        <taxon>Pseudomonadati</taxon>
        <taxon>Bacteroidota</taxon>
        <taxon>Sphingobacteriia</taxon>
        <taxon>Sphingobacteriales</taxon>
        <taxon>Sphingobacteriaceae</taxon>
        <taxon>Sphingobacterium</taxon>
    </lineage>
</organism>
<dbReference type="GO" id="GO:0005975">
    <property type="term" value="P:carbohydrate metabolic process"/>
    <property type="evidence" value="ECO:0007669"/>
    <property type="project" value="InterPro"/>
</dbReference>
<evidence type="ECO:0000313" key="7">
    <source>
        <dbReference type="Proteomes" id="UP000006258"/>
    </source>
</evidence>
<proteinExistence type="inferred from homology"/>
<evidence type="ECO:0000256" key="3">
    <source>
        <dbReference type="ARBA" id="ARBA00023295"/>
    </source>
</evidence>
<dbReference type="CDD" id="cd00161">
    <property type="entry name" value="beta-trefoil_Ricin-like"/>
    <property type="match status" value="1"/>
</dbReference>
<dbReference type="HOGENOM" id="CLU_016031_8_4_10"/>
<dbReference type="SMART" id="SM00710">
    <property type="entry name" value="PbH1"/>
    <property type="match status" value="5"/>
</dbReference>
<reference evidence="6" key="1">
    <citation type="submission" date="2010-07" db="EMBL/GenBank/DDBJ databases">
        <authorList>
            <person name="Muzny D."/>
            <person name="Qin X."/>
            <person name="Buhay C."/>
            <person name="Dugan-Rocha S."/>
            <person name="Ding Y."/>
            <person name="Chen G."/>
            <person name="Hawes A."/>
            <person name="Holder M."/>
            <person name="Jhangiani S."/>
            <person name="Johnson A."/>
            <person name="Khan Z."/>
            <person name="Li Z."/>
            <person name="Liu W."/>
            <person name="Liu X."/>
            <person name="Perez L."/>
            <person name="Shen H."/>
            <person name="Wang Q."/>
            <person name="Watt J."/>
            <person name="Xi L."/>
            <person name="Xin Y."/>
            <person name="Zhou J."/>
            <person name="Deng J."/>
            <person name="Jiang H."/>
            <person name="Liu Y."/>
            <person name="Qu J."/>
            <person name="Song X.-Z."/>
            <person name="Zhang L."/>
            <person name="Villasana D."/>
            <person name="Johnson A."/>
            <person name="Liu J."/>
            <person name="Liyanage D."/>
            <person name="Lorensuhewa L."/>
            <person name="Robinson T."/>
            <person name="Song A."/>
            <person name="Song B.-B."/>
            <person name="Dinh H."/>
            <person name="Thornton R."/>
            <person name="Coyle M."/>
            <person name="Francisco L."/>
            <person name="Jackson L."/>
            <person name="Javaid M."/>
            <person name="Korchina V."/>
            <person name="Kovar C."/>
            <person name="Mata R."/>
            <person name="Mathew T."/>
            <person name="Ngo R."/>
            <person name="Nguyen L."/>
            <person name="Nguyen N."/>
            <person name="Okwuonu G."/>
            <person name="Ongeri F."/>
            <person name="Pham C."/>
            <person name="Simmons D."/>
            <person name="Wilczek-Boney K."/>
            <person name="Hale W."/>
            <person name="Jakkamsetti A."/>
            <person name="Pham P."/>
            <person name="Ruth R."/>
            <person name="San Lucas F."/>
            <person name="Warren J."/>
            <person name="Zhang J."/>
            <person name="Zhao Z."/>
            <person name="Zhou C."/>
            <person name="Zhu D."/>
            <person name="Lee S."/>
            <person name="Bess C."/>
            <person name="Blankenburg K."/>
            <person name="Forbes L."/>
            <person name="Fu Q."/>
            <person name="Gubbala S."/>
            <person name="Hirani K."/>
            <person name="Jayaseelan J.C."/>
            <person name="Lara F."/>
            <person name="Munidasa M."/>
            <person name="Palculict T."/>
            <person name="Patil S."/>
            <person name="Pu L.-L."/>
            <person name="Saada N."/>
            <person name="Tang L."/>
            <person name="Weissenberger G."/>
            <person name="Zhu Y."/>
            <person name="Hemphill L."/>
            <person name="Shang Y."/>
            <person name="Youmans B."/>
            <person name="Ayvaz T."/>
            <person name="Ross M."/>
            <person name="Santibanez J."/>
            <person name="Aqrawi P."/>
            <person name="Gross S."/>
            <person name="Joshi V."/>
            <person name="Fowler G."/>
            <person name="Nazareth L."/>
            <person name="Reid J."/>
            <person name="Worley K."/>
            <person name="Petrosino J."/>
            <person name="Highlander S."/>
            <person name="Gibbs R."/>
        </authorList>
    </citation>
    <scope>NUCLEOTIDE SEQUENCE [LARGE SCALE GENOMIC DNA]</scope>
    <source>
        <strain evidence="6">ATCC 33861</strain>
    </source>
</reference>
<dbReference type="EMBL" id="ACHA02000002">
    <property type="protein sequence ID" value="EFK59402.1"/>
    <property type="molecule type" value="Genomic_DNA"/>
</dbReference>
<evidence type="ECO:0000259" key="5">
    <source>
        <dbReference type="SMART" id="SM00458"/>
    </source>
</evidence>
<gene>
    <name evidence="6" type="ORF">HMPREF0766_10319</name>
</gene>
<dbReference type="Proteomes" id="UP000006258">
    <property type="component" value="Unassembled WGS sequence"/>
</dbReference>
<evidence type="ECO:0000313" key="6">
    <source>
        <dbReference type="EMBL" id="EFK59402.1"/>
    </source>
</evidence>
<dbReference type="Gene3D" id="2.80.10.50">
    <property type="match status" value="3"/>
</dbReference>
<dbReference type="InterPro" id="IPR011050">
    <property type="entry name" value="Pectin_lyase_fold/virulence"/>
</dbReference>
<dbReference type="InterPro" id="IPR035992">
    <property type="entry name" value="Ricin_B-like_lectins"/>
</dbReference>
<dbReference type="GO" id="GO:0004650">
    <property type="term" value="F:polygalacturonase activity"/>
    <property type="evidence" value="ECO:0007669"/>
    <property type="project" value="InterPro"/>
</dbReference>
<dbReference type="PROSITE" id="PS51257">
    <property type="entry name" value="PROKAR_LIPOPROTEIN"/>
    <property type="match status" value="1"/>
</dbReference>
<protein>
    <submittedName>
        <fullName evidence="6">Ricin-type beta-trefoil lectin domain protein</fullName>
    </submittedName>
</protein>
<dbReference type="InterPro" id="IPR051801">
    <property type="entry name" value="GH28_Enzymes"/>
</dbReference>
<dbReference type="InterPro" id="IPR000772">
    <property type="entry name" value="Ricin_B_lectin"/>
</dbReference>
<comment type="similarity">
    <text evidence="1 4">Belongs to the glycosyl hydrolase 28 family.</text>
</comment>
<name>D7VH50_SPHSI</name>
<dbReference type="eggNOG" id="COG5434">
    <property type="taxonomic scope" value="Bacteria"/>
</dbReference>
<feature type="domain" description="Ricin B lectin" evidence="5">
    <location>
        <begin position="509"/>
        <end position="647"/>
    </location>
</feature>
<keyword evidence="3 4" id="KW-0326">Glycosidase</keyword>
<dbReference type="SMART" id="SM00458">
    <property type="entry name" value="RICIN"/>
    <property type="match status" value="1"/>
</dbReference>
<dbReference type="PANTHER" id="PTHR31339">
    <property type="entry name" value="PECTIN LYASE-RELATED"/>
    <property type="match status" value="1"/>
</dbReference>
<keyword evidence="2 4" id="KW-0378">Hydrolase</keyword>
<dbReference type="SUPFAM" id="SSF51126">
    <property type="entry name" value="Pectin lyase-like"/>
    <property type="match status" value="1"/>
</dbReference>
<keyword evidence="7" id="KW-1185">Reference proteome</keyword>
<dbReference type="STRING" id="525373.HMPREF0766_10319"/>
<dbReference type="SUPFAM" id="SSF50370">
    <property type="entry name" value="Ricin B-like lectins"/>
    <property type="match status" value="1"/>
</dbReference>
<dbReference type="InterPro" id="IPR000743">
    <property type="entry name" value="Glyco_hydro_28"/>
</dbReference>
<comment type="caution">
    <text evidence="6">The sequence shown here is derived from an EMBL/GenBank/DDBJ whole genome shotgun (WGS) entry which is preliminary data.</text>
</comment>
<dbReference type="InterPro" id="IPR006626">
    <property type="entry name" value="PbH1"/>
</dbReference>
<dbReference type="Pfam" id="PF00295">
    <property type="entry name" value="Glyco_hydro_28"/>
    <property type="match status" value="1"/>
</dbReference>
<dbReference type="OrthoDB" id="9795222at2"/>
<dbReference type="Gene3D" id="2.160.20.10">
    <property type="entry name" value="Single-stranded right-handed beta-helix, Pectin lyase-like"/>
    <property type="match status" value="1"/>
</dbReference>
<evidence type="ECO:0000256" key="4">
    <source>
        <dbReference type="RuleBase" id="RU361169"/>
    </source>
</evidence>
<dbReference type="PANTHER" id="PTHR31339:SF9">
    <property type="entry name" value="PLASMIN AND FIBRONECTIN-BINDING PROTEIN A"/>
    <property type="match status" value="1"/>
</dbReference>
<dbReference type="PROSITE" id="PS50231">
    <property type="entry name" value="RICIN_B_LECTIN"/>
    <property type="match status" value="1"/>
</dbReference>
<evidence type="ECO:0000256" key="1">
    <source>
        <dbReference type="ARBA" id="ARBA00008834"/>
    </source>
</evidence>
<evidence type="ECO:0000256" key="2">
    <source>
        <dbReference type="ARBA" id="ARBA00022801"/>
    </source>
</evidence>
<accession>D7VH50</accession>
<dbReference type="GO" id="GO:0030246">
    <property type="term" value="F:carbohydrate binding"/>
    <property type="evidence" value="ECO:0007669"/>
    <property type="project" value="UniProtKB-KW"/>
</dbReference>
<dbReference type="Pfam" id="PF14200">
    <property type="entry name" value="RicinB_lectin_2"/>
    <property type="match status" value="1"/>
</dbReference>
<dbReference type="InterPro" id="IPR012334">
    <property type="entry name" value="Pectin_lyas_fold"/>
</dbReference>
<sequence>MKNFRGIICCLLLTPLFFGCGKDLLNQKDIDTNLSAGLVNSTQSMANGPVDSTSFLITNFGAVGDKVTLNTAAIQRAIDSCAASGGGLVVVPAGDFLSGTVHLKTGVTLHVQSGGTLWGSPRVSDYPLNTSPYHYLNNRALVYAKDANNIGISGTGTIDGQGGSSEFQNGGKEDGMRPKIIEFANCDNIIVKDINLRNAAYWTQYYIYCRNVLIDHINVFSFANFNNDGIDIDAENVTIRNCTINSQDDAICLKSGSRVACRNVTVENCNITTNCNGIKFGAASYTGFKNIQVRNCKVSIPPIHLYPQQIYGNSAIALEAVDGAIIDSVLIDNIQISGVRTPIFIKLGDRNRKNPDGLGLPGKIQNVTISNITARGESKLSSSITGFPGYYVNNIVLKNVSLTSSGGGTTTDANRVVPENQKDYPENAMLGILPAYGLYIRHAKNITLDNVTTNYVASDVRPAIYTEDVQNIGATSLQMRQPANGAPFFKFVTTTGLTGDLTVPDLTVGKYEIVTALNNTSLLDLPGIGEPVNGTKVQLWSSNAQQKWRFVDAGNGYYKILPDPSTTKVLDVLGGSNANGTQIQVWDDLNTDGQKWKISSVGSGYYTLSPKCAPSSLLEILNTSTANGAKIQISKTTNNSNQRFKLVKY</sequence>